<accession>A0A158NBD0</accession>
<evidence type="ECO:0000256" key="1">
    <source>
        <dbReference type="SAM" id="MobiDB-lite"/>
    </source>
</evidence>
<proteinExistence type="predicted"/>
<evidence type="ECO:0000313" key="4">
    <source>
        <dbReference type="Proteomes" id="UP000005205"/>
    </source>
</evidence>
<feature type="region of interest" description="Disordered" evidence="1">
    <location>
        <begin position="28"/>
        <end position="53"/>
    </location>
</feature>
<dbReference type="OrthoDB" id="10046704at2759"/>
<dbReference type="AlphaFoldDB" id="A0A158NBD0"/>
<reference evidence="3" key="2">
    <citation type="submission" date="2016-04" db="UniProtKB">
        <authorList>
            <consortium name="EnsemblMetazoa"/>
        </authorList>
    </citation>
    <scope>IDENTIFICATION</scope>
</reference>
<organism evidence="3 4">
    <name type="scientific">Atta cephalotes</name>
    <name type="common">Leafcutter ant</name>
    <dbReference type="NCBI Taxonomy" id="12957"/>
    <lineage>
        <taxon>Eukaryota</taxon>
        <taxon>Metazoa</taxon>
        <taxon>Ecdysozoa</taxon>
        <taxon>Arthropoda</taxon>
        <taxon>Hexapoda</taxon>
        <taxon>Insecta</taxon>
        <taxon>Pterygota</taxon>
        <taxon>Neoptera</taxon>
        <taxon>Endopterygota</taxon>
        <taxon>Hymenoptera</taxon>
        <taxon>Apocrita</taxon>
        <taxon>Aculeata</taxon>
        <taxon>Formicoidea</taxon>
        <taxon>Formicidae</taxon>
        <taxon>Myrmicinae</taxon>
        <taxon>Atta</taxon>
    </lineage>
</organism>
<dbReference type="Proteomes" id="UP000005205">
    <property type="component" value="Unassembled WGS sequence"/>
</dbReference>
<dbReference type="InParanoid" id="A0A158NBD0"/>
<keyword evidence="4" id="KW-1185">Reference proteome</keyword>
<dbReference type="eggNOG" id="ENOG502S3V0">
    <property type="taxonomic scope" value="Eukaryota"/>
</dbReference>
<keyword evidence="2" id="KW-1133">Transmembrane helix</keyword>
<reference evidence="4" key="1">
    <citation type="journal article" date="2011" name="PLoS Genet.">
        <title>The genome sequence of the leaf-cutter ant Atta cephalotes reveals insights into its obligate symbiotic lifestyle.</title>
        <authorList>
            <person name="Suen G."/>
            <person name="Teiling C."/>
            <person name="Li L."/>
            <person name="Holt C."/>
            <person name="Abouheif E."/>
            <person name="Bornberg-Bauer E."/>
            <person name="Bouffard P."/>
            <person name="Caldera E.J."/>
            <person name="Cash E."/>
            <person name="Cavanaugh A."/>
            <person name="Denas O."/>
            <person name="Elhaik E."/>
            <person name="Fave M.J."/>
            <person name="Gadau J."/>
            <person name="Gibson J.D."/>
            <person name="Graur D."/>
            <person name="Grubbs K.J."/>
            <person name="Hagen D.E."/>
            <person name="Harkins T.T."/>
            <person name="Helmkampf M."/>
            <person name="Hu H."/>
            <person name="Johnson B.R."/>
            <person name="Kim J."/>
            <person name="Marsh S.E."/>
            <person name="Moeller J.A."/>
            <person name="Munoz-Torres M.C."/>
            <person name="Murphy M.C."/>
            <person name="Naughton M.C."/>
            <person name="Nigam S."/>
            <person name="Overson R."/>
            <person name="Rajakumar R."/>
            <person name="Reese J.T."/>
            <person name="Scott J.J."/>
            <person name="Smith C.R."/>
            <person name="Tao S."/>
            <person name="Tsutsui N.D."/>
            <person name="Viljakainen L."/>
            <person name="Wissler L."/>
            <person name="Yandell M.D."/>
            <person name="Zimmer F."/>
            <person name="Taylor J."/>
            <person name="Slater S.C."/>
            <person name="Clifton S.W."/>
            <person name="Warren W.C."/>
            <person name="Elsik C.G."/>
            <person name="Smith C.D."/>
            <person name="Weinstock G.M."/>
            <person name="Gerardo N.M."/>
            <person name="Currie C.R."/>
        </authorList>
    </citation>
    <scope>NUCLEOTIDE SEQUENCE [LARGE SCALE GENOMIC DNA]</scope>
</reference>
<feature type="transmembrane region" description="Helical" evidence="2">
    <location>
        <begin position="70"/>
        <end position="88"/>
    </location>
</feature>
<dbReference type="EMBL" id="ADTU01000292">
    <property type="status" value="NOT_ANNOTATED_CDS"/>
    <property type="molecule type" value="Genomic_DNA"/>
</dbReference>
<evidence type="ECO:0000256" key="2">
    <source>
        <dbReference type="SAM" id="Phobius"/>
    </source>
</evidence>
<dbReference type="EnsemblMetazoa" id="XM_012199448.1">
    <property type="protein sequence ID" value="XP_012054838.1"/>
    <property type="gene ID" value="LOC105617909"/>
</dbReference>
<dbReference type="STRING" id="12957.A0A158NBD0"/>
<dbReference type="KEGG" id="acep:105617909"/>
<keyword evidence="2" id="KW-0812">Transmembrane</keyword>
<gene>
    <name evidence="3" type="primary">105617909</name>
</gene>
<evidence type="ECO:0000313" key="3">
    <source>
        <dbReference type="EnsemblMetazoa" id="XP_012054838.1"/>
    </source>
</evidence>
<protein>
    <submittedName>
        <fullName evidence="3">Uncharacterized protein</fullName>
    </submittedName>
</protein>
<name>A0A158NBD0_ATTCE</name>
<keyword evidence="2" id="KW-0472">Membrane</keyword>
<sequence>MRSLTHVTPTFYPRLTKNPANQRLLSVLSNGRSSGGEDEDRRSNSSVDEETPRCEDQQVRVNACRLRSMGNIYVCSLLVTLAALLIVVQCGDIMRKSIVFDKNTPDVFYCPQHKPIGFEKMLVKARPLSRLCQFEGRSIPEDYKSDCYNDVDETEYACKEKYRIMMRLHPPGSNTPYNGTRLSKFLAFDKDLPYARKKNQV</sequence>